<dbReference type="EMBL" id="JASEJX010000015">
    <property type="protein sequence ID" value="KAK4514681.1"/>
    <property type="molecule type" value="Genomic_DNA"/>
</dbReference>
<organism evidence="3 4">
    <name type="scientific">Mucor velutinosus</name>
    <dbReference type="NCBI Taxonomy" id="708070"/>
    <lineage>
        <taxon>Eukaryota</taxon>
        <taxon>Fungi</taxon>
        <taxon>Fungi incertae sedis</taxon>
        <taxon>Mucoromycota</taxon>
        <taxon>Mucoromycotina</taxon>
        <taxon>Mucoromycetes</taxon>
        <taxon>Mucorales</taxon>
        <taxon>Mucorineae</taxon>
        <taxon>Mucoraceae</taxon>
        <taxon>Mucor</taxon>
    </lineage>
</organism>
<proteinExistence type="predicted"/>
<dbReference type="AlphaFoldDB" id="A0AAN7DC10"/>
<evidence type="ECO:0000256" key="1">
    <source>
        <dbReference type="SAM" id="Coils"/>
    </source>
</evidence>
<evidence type="ECO:0000256" key="2">
    <source>
        <dbReference type="SAM" id="MobiDB-lite"/>
    </source>
</evidence>
<dbReference type="Proteomes" id="UP001304243">
    <property type="component" value="Unassembled WGS sequence"/>
</dbReference>
<feature type="region of interest" description="Disordered" evidence="2">
    <location>
        <begin position="321"/>
        <end position="341"/>
    </location>
</feature>
<evidence type="ECO:0000313" key="4">
    <source>
        <dbReference type="Proteomes" id="UP001304243"/>
    </source>
</evidence>
<sequence>MNPYSGPPDAFSTMPISDVTSSPSFMPPFSMDMPTTAVSSSDIMGWTPMENDLVANMMPGTSVPMSQMETSTYYSPTTVNDGLMDPMLDNQQVQMMMLMMQQQQQQQQQQQFLLLQEQQQQMQLQQQQQQQQQQELQARRASQQQRLYQQQLQQQQQQQLQQQQQQQQQHLNSQPPHWFIKQQQAKLIQQNMNNMSTTPSPVQVLSPPSLPSNKPMLDTNAVMSKRIELILTINQEIIRLCLEHQQPNLIQREPDLTLYQIKLQSNLTYLATMADISMTKPEDQLKLPAPPDLTMLPTPFTPTAHKIHRLYEIAQRLFYRQPQQQAQHTQDEPSMSPHPQQLMMQQQQMQPSDFSKMMLMQQQQQLQQQGNLMVNSLSGGGGGGSISSNSSSVNNYMYPNTTQMMMMTPRF</sequence>
<evidence type="ECO:0000313" key="3">
    <source>
        <dbReference type="EMBL" id="KAK4514681.1"/>
    </source>
</evidence>
<comment type="caution">
    <text evidence="3">The sequence shown here is derived from an EMBL/GenBank/DDBJ whole genome shotgun (WGS) entry which is preliminary data.</text>
</comment>
<name>A0AAN7DC10_9FUNG</name>
<feature type="coiled-coil region" evidence="1">
    <location>
        <begin position="114"/>
        <end position="173"/>
    </location>
</feature>
<dbReference type="RefSeq" id="XP_064681347.1">
    <property type="nucleotide sequence ID" value="XM_064821661.1"/>
</dbReference>
<gene>
    <name evidence="3" type="primary">MDM34_1</name>
    <name evidence="3" type="ORF">ATC70_002282</name>
</gene>
<dbReference type="GeneID" id="89945984"/>
<reference evidence="3 4" key="1">
    <citation type="submission" date="2022-11" db="EMBL/GenBank/DDBJ databases">
        <title>Mucor velutinosus strain NIH1002 WGS.</title>
        <authorList>
            <person name="Subramanian P."/>
            <person name="Mullikin J.C."/>
            <person name="Segre J.A."/>
            <person name="Zelazny A.M."/>
        </authorList>
    </citation>
    <scope>NUCLEOTIDE SEQUENCE [LARGE SCALE GENOMIC DNA]</scope>
    <source>
        <strain evidence="3 4">NIH1002</strain>
    </source>
</reference>
<accession>A0AAN7DC10</accession>
<protein>
    <submittedName>
        <fullName evidence="3">ERMES complex subunit</fullName>
    </submittedName>
</protein>
<keyword evidence="1" id="KW-0175">Coiled coil</keyword>
<keyword evidence="4" id="KW-1185">Reference proteome</keyword>